<evidence type="ECO:0000313" key="3">
    <source>
        <dbReference type="EMBL" id="AGY58862.1"/>
    </source>
</evidence>
<evidence type="ECO:0000313" key="4">
    <source>
        <dbReference type="Proteomes" id="UP000017396"/>
    </source>
</evidence>
<feature type="chain" id="PRO_5004664000" description="AMIN domain-containing protein" evidence="2">
    <location>
        <begin position="21"/>
        <end position="205"/>
    </location>
</feature>
<proteinExistence type="predicted"/>
<organism evidence="3 4">
    <name type="scientific">Gloeobacter kilaueensis (strain ATCC BAA-2537 / CCAP 1431/1 / ULC 316 / JS1)</name>
    <dbReference type="NCBI Taxonomy" id="1183438"/>
    <lineage>
        <taxon>Bacteria</taxon>
        <taxon>Bacillati</taxon>
        <taxon>Cyanobacteriota</taxon>
        <taxon>Cyanophyceae</taxon>
        <taxon>Gloeobacterales</taxon>
        <taxon>Gloeobacteraceae</taxon>
        <taxon>Gloeobacter</taxon>
    </lineage>
</organism>
<keyword evidence="2" id="KW-0732">Signal</keyword>
<feature type="region of interest" description="Disordered" evidence="1">
    <location>
        <begin position="116"/>
        <end position="205"/>
    </location>
</feature>
<dbReference type="EMBL" id="CP003587">
    <property type="protein sequence ID" value="AGY58862.1"/>
    <property type="molecule type" value="Genomic_DNA"/>
</dbReference>
<dbReference type="Proteomes" id="UP000017396">
    <property type="component" value="Chromosome"/>
</dbReference>
<accession>U5QIS3</accession>
<evidence type="ECO:0000256" key="2">
    <source>
        <dbReference type="SAM" id="SignalP"/>
    </source>
</evidence>
<keyword evidence="4" id="KW-1185">Reference proteome</keyword>
<evidence type="ECO:0008006" key="5">
    <source>
        <dbReference type="Google" id="ProtNLM"/>
    </source>
</evidence>
<dbReference type="AlphaFoldDB" id="U5QIS3"/>
<feature type="signal peptide" evidence="2">
    <location>
        <begin position="1"/>
        <end position="20"/>
    </location>
</feature>
<sequence length="205" mass="21663">MKRLLPALIFLVCGATRAWGAPLTQIESLDGNKEKEKIIRISAQGPLPFEVLEKSSSTLVLFLPRAELGYVSTQLSLSPFADIFLEQNPAGVRVQFQNLKLRFRVAAGQKPGTIDLTLVLPPDPPPNPAAASSLNSRQQPTSIQQRGLGGTPSNTNPTVGSPDNASVVTPDIASKPGSVSDDAEEDPDPPGPGVKPVPPRPTPPP</sequence>
<gene>
    <name evidence="3" type="ORF">GKIL_2616</name>
</gene>
<name>U5QIS3_GLOK1</name>
<protein>
    <recommendedName>
        <fullName evidence="5">AMIN domain-containing protein</fullName>
    </recommendedName>
</protein>
<dbReference type="OrthoDB" id="9959149at2"/>
<dbReference type="STRING" id="1183438.GKIL_2616"/>
<dbReference type="HOGENOM" id="CLU_1335945_0_0_3"/>
<dbReference type="KEGG" id="glj:GKIL_2616"/>
<feature type="compositionally biased region" description="Pro residues" evidence="1">
    <location>
        <begin position="189"/>
        <end position="205"/>
    </location>
</feature>
<dbReference type="RefSeq" id="WP_023174058.1">
    <property type="nucleotide sequence ID" value="NC_022600.1"/>
</dbReference>
<feature type="compositionally biased region" description="Polar residues" evidence="1">
    <location>
        <begin position="137"/>
        <end position="167"/>
    </location>
</feature>
<evidence type="ECO:0000256" key="1">
    <source>
        <dbReference type="SAM" id="MobiDB-lite"/>
    </source>
</evidence>
<reference evidence="3 4" key="1">
    <citation type="journal article" date="2013" name="PLoS ONE">
        <title>Cultivation and Complete Genome Sequencing of Gloeobacter kilaueensis sp. nov., from a Lava Cave in Kilauea Caldera, Hawai'i.</title>
        <authorList>
            <person name="Saw J.H."/>
            <person name="Schatz M."/>
            <person name="Brown M.V."/>
            <person name="Kunkel D.D."/>
            <person name="Foster J.S."/>
            <person name="Shick H."/>
            <person name="Christensen S."/>
            <person name="Hou S."/>
            <person name="Wan X."/>
            <person name="Donachie S.P."/>
        </authorList>
    </citation>
    <scope>NUCLEOTIDE SEQUENCE [LARGE SCALE GENOMIC DNA]</scope>
    <source>
        <strain evidence="4">JS</strain>
    </source>
</reference>